<gene>
    <name evidence="2" type="ORF">AC578_2313</name>
</gene>
<feature type="transmembrane region" description="Helical" evidence="1">
    <location>
        <begin position="12"/>
        <end position="34"/>
    </location>
</feature>
<feature type="transmembrane region" description="Helical" evidence="1">
    <location>
        <begin position="54"/>
        <end position="70"/>
    </location>
</feature>
<feature type="transmembrane region" description="Helical" evidence="1">
    <location>
        <begin position="155"/>
        <end position="177"/>
    </location>
</feature>
<sequence>MPTRLVSGSRFYGHILAALVLAQTATYACLPWALKHLEQSPVSERPTWETVFSALQALLLALPVLSPLLSRFSHLTLEDEWHKDRQVRGKVTAFTAGLLSTVLHLYSSYRAFVEANPERFSQWAQFTYFSPWRHTSITFVYNTAFYILGTLGDHAWVNALAWDVLFSIISLCAYSAASRADTRGMLQCSIAPWLDDFIEADKGAAGLPKDGIPQDAPSKAAKQLSIGQQYMKEYYRKSPERWRVYKKKMLPEDFEDSDEANEDFDQEYESFALTNSLRSIRTSTVEQYFTR</sequence>
<keyword evidence="1" id="KW-0812">Transmembrane</keyword>
<keyword evidence="1" id="KW-0472">Membrane</keyword>
<dbReference type="Proteomes" id="UP000070133">
    <property type="component" value="Unassembled WGS sequence"/>
</dbReference>
<evidence type="ECO:0000313" key="3">
    <source>
        <dbReference type="Proteomes" id="UP000070133"/>
    </source>
</evidence>
<protein>
    <submittedName>
        <fullName evidence="2">Uncharacterized protein</fullName>
    </submittedName>
</protein>
<keyword evidence="3" id="KW-1185">Reference proteome</keyword>
<proteinExistence type="predicted"/>
<dbReference type="AlphaFoldDB" id="A0A139HXK7"/>
<comment type="caution">
    <text evidence="2">The sequence shown here is derived from an EMBL/GenBank/DDBJ whole genome shotgun (WGS) entry which is preliminary data.</text>
</comment>
<accession>A0A139HXK7</accession>
<keyword evidence="1" id="KW-1133">Transmembrane helix</keyword>
<organism evidence="2 3">
    <name type="scientific">Pseudocercospora eumusae</name>
    <dbReference type="NCBI Taxonomy" id="321146"/>
    <lineage>
        <taxon>Eukaryota</taxon>
        <taxon>Fungi</taxon>
        <taxon>Dikarya</taxon>
        <taxon>Ascomycota</taxon>
        <taxon>Pezizomycotina</taxon>
        <taxon>Dothideomycetes</taxon>
        <taxon>Dothideomycetidae</taxon>
        <taxon>Mycosphaerellales</taxon>
        <taxon>Mycosphaerellaceae</taxon>
        <taxon>Pseudocercospora</taxon>
    </lineage>
</organism>
<evidence type="ECO:0000256" key="1">
    <source>
        <dbReference type="SAM" id="Phobius"/>
    </source>
</evidence>
<dbReference type="EMBL" id="LFZN01000003">
    <property type="protein sequence ID" value="KXT07119.1"/>
    <property type="molecule type" value="Genomic_DNA"/>
</dbReference>
<dbReference type="OrthoDB" id="2126185at2759"/>
<dbReference type="PROSITE" id="PS51257">
    <property type="entry name" value="PROKAR_LIPOPROTEIN"/>
    <property type="match status" value="1"/>
</dbReference>
<feature type="transmembrane region" description="Helical" evidence="1">
    <location>
        <begin position="91"/>
        <end position="109"/>
    </location>
</feature>
<name>A0A139HXK7_9PEZI</name>
<evidence type="ECO:0000313" key="2">
    <source>
        <dbReference type="EMBL" id="KXT07119.1"/>
    </source>
</evidence>
<reference evidence="2 3" key="1">
    <citation type="submission" date="2015-07" db="EMBL/GenBank/DDBJ databases">
        <title>Comparative genomics of the Sigatoka disease complex on banana suggests a link between parallel evolutionary changes in Pseudocercospora fijiensis and Pseudocercospora eumusae and increased virulence on the banana host.</title>
        <authorList>
            <person name="Chang T.-C."/>
            <person name="Salvucci A."/>
            <person name="Crous P.W."/>
            <person name="Stergiopoulos I."/>
        </authorList>
    </citation>
    <scope>NUCLEOTIDE SEQUENCE [LARGE SCALE GENOMIC DNA]</scope>
    <source>
        <strain evidence="2 3">CBS 114824</strain>
    </source>
</reference>